<feature type="domain" description="DNA polymerase III beta sliding clamp N-terminal" evidence="11">
    <location>
        <begin position="1"/>
        <end position="121"/>
    </location>
</feature>
<keyword evidence="7 10" id="KW-0235">DNA replication</keyword>
<comment type="subunit">
    <text evidence="10">Forms a ring-shaped head-to-tail homodimer around DNA.</text>
</comment>
<dbReference type="PIRSF" id="PIRSF000804">
    <property type="entry name" value="DNA_pol_III_b"/>
    <property type="match status" value="1"/>
</dbReference>
<dbReference type="RefSeq" id="WP_408977609.1">
    <property type="nucleotide sequence ID" value="NZ_JBJUVG010000008.1"/>
</dbReference>
<proteinExistence type="inferred from homology"/>
<dbReference type="Pfam" id="PF02768">
    <property type="entry name" value="DNA_pol3_beta_3"/>
    <property type="match status" value="1"/>
</dbReference>
<keyword evidence="6 10" id="KW-0548">Nucleotidyltransferase</keyword>
<reference evidence="14 15" key="1">
    <citation type="journal article" date="2016" name="Int. J. Syst. Evol. Microbiol.">
        <title>Peptococcus simiae sp. nov., isolated from rhesus macaque faeces and emended description of the genus Peptococcus.</title>
        <authorList>
            <person name="Shkoporov A.N."/>
            <person name="Efimov B.A."/>
            <person name="Kondova I."/>
            <person name="Ouwerling B."/>
            <person name="Chaplin A.V."/>
            <person name="Shcherbakova V.A."/>
            <person name="Langermans J.A.M."/>
        </authorList>
    </citation>
    <scope>NUCLEOTIDE SEQUENCE [LARGE SCALE GENOMIC DNA]</scope>
    <source>
        <strain evidence="14 15">M108</strain>
    </source>
</reference>
<dbReference type="InterPro" id="IPR022635">
    <property type="entry name" value="DNA_polIII_beta_C"/>
</dbReference>
<evidence type="ECO:0000256" key="8">
    <source>
        <dbReference type="ARBA" id="ARBA00022932"/>
    </source>
</evidence>
<evidence type="ECO:0000256" key="6">
    <source>
        <dbReference type="ARBA" id="ARBA00022695"/>
    </source>
</evidence>
<sequence length="370" mass="41339">MQFSAIKENLTDALQIVQRALSSKNTMAILSGIHLTCDRDQLTMTASDLEVRLEVTVPVEVIEPGETVVQGRGFTDLVRRLPDGRIIFHNTSKDGADHMTISYGDNTADLYGWPGREYPTFPPAVSPAEVTLTAKDFSEAVSHTAFAVNADEVRPVFTGLLFQIRGHELTVVGTDSFRLAKKITVLNNKNGADHDLIIPVRALNEWARIVSGSEDPVELEISDRQVLFKTAQIRLLAQRIRGDFPPFDKVIPTGWQTYVKLERKPLLDALDRATLFSREKDGTFVVTFHIENNLLHISTASDYGKVDEHLPVYQEGEVIDISFNARYLIDALKAMDDSHLDVTFNGSMGPCVMKPQAGEDYLYLILPLRR</sequence>
<keyword evidence="8 10" id="KW-0239">DNA-directed DNA polymerase</keyword>
<comment type="similarity">
    <text evidence="2 10">Belongs to the beta sliding clamp family.</text>
</comment>
<evidence type="ECO:0000256" key="2">
    <source>
        <dbReference type="ARBA" id="ARBA00010752"/>
    </source>
</evidence>
<evidence type="ECO:0000256" key="3">
    <source>
        <dbReference type="ARBA" id="ARBA00021035"/>
    </source>
</evidence>
<dbReference type="InterPro" id="IPR046938">
    <property type="entry name" value="DNA_clamp_sf"/>
</dbReference>
<dbReference type="Proteomes" id="UP001631949">
    <property type="component" value="Unassembled WGS sequence"/>
</dbReference>
<dbReference type="Pfam" id="PF02767">
    <property type="entry name" value="DNA_pol3_beta_2"/>
    <property type="match status" value="1"/>
</dbReference>
<evidence type="ECO:0000256" key="7">
    <source>
        <dbReference type="ARBA" id="ARBA00022705"/>
    </source>
</evidence>
<keyword evidence="15" id="KW-1185">Reference proteome</keyword>
<evidence type="ECO:0000259" key="11">
    <source>
        <dbReference type="Pfam" id="PF00712"/>
    </source>
</evidence>
<evidence type="ECO:0000259" key="13">
    <source>
        <dbReference type="Pfam" id="PF02768"/>
    </source>
</evidence>
<dbReference type="NCBIfam" id="TIGR00663">
    <property type="entry name" value="dnan"/>
    <property type="match status" value="1"/>
</dbReference>
<comment type="function">
    <text evidence="10">Confers DNA tethering and processivity to DNA polymerases and other proteins. Acts as a clamp, forming a ring around DNA (a reaction catalyzed by the clamp-loading complex) which diffuses in an ATP-independent manner freely and bidirectionally along dsDNA. Initially characterized for its ability to contact the catalytic subunit of DNA polymerase III (Pol III), a complex, multichain enzyme responsible for most of the replicative synthesis in bacteria; Pol III exhibits 3'-5' exonuclease proofreading activity. The beta chain is required for initiation of replication as well as for processivity of DNA replication.</text>
</comment>
<keyword evidence="9" id="KW-0238">DNA-binding</keyword>
<protein>
    <recommendedName>
        <fullName evidence="3 10">Beta sliding clamp</fullName>
    </recommendedName>
</protein>
<evidence type="ECO:0000256" key="1">
    <source>
        <dbReference type="ARBA" id="ARBA00004496"/>
    </source>
</evidence>
<evidence type="ECO:0000256" key="10">
    <source>
        <dbReference type="PIRNR" id="PIRNR000804"/>
    </source>
</evidence>
<accession>A0ABW9H1K6</accession>
<dbReference type="Gene3D" id="3.70.10.10">
    <property type="match status" value="1"/>
</dbReference>
<evidence type="ECO:0000256" key="9">
    <source>
        <dbReference type="ARBA" id="ARBA00023125"/>
    </source>
</evidence>
<organism evidence="14 15">
    <name type="scientific">Peptococcus simiae</name>
    <dbReference type="NCBI Taxonomy" id="1643805"/>
    <lineage>
        <taxon>Bacteria</taxon>
        <taxon>Bacillati</taxon>
        <taxon>Bacillota</taxon>
        <taxon>Clostridia</taxon>
        <taxon>Eubacteriales</taxon>
        <taxon>Peptococcaceae</taxon>
        <taxon>Peptococcus</taxon>
    </lineage>
</organism>
<dbReference type="InterPro" id="IPR022637">
    <property type="entry name" value="DNA_polIII_beta_cen"/>
</dbReference>
<dbReference type="PANTHER" id="PTHR30478:SF0">
    <property type="entry name" value="BETA SLIDING CLAMP"/>
    <property type="match status" value="1"/>
</dbReference>
<dbReference type="EMBL" id="JBJUVG010000008">
    <property type="protein sequence ID" value="MFM9413996.1"/>
    <property type="molecule type" value="Genomic_DNA"/>
</dbReference>
<evidence type="ECO:0000313" key="14">
    <source>
        <dbReference type="EMBL" id="MFM9413996.1"/>
    </source>
</evidence>
<evidence type="ECO:0000256" key="4">
    <source>
        <dbReference type="ARBA" id="ARBA00022490"/>
    </source>
</evidence>
<feature type="domain" description="DNA polymerase III beta sliding clamp C-terminal" evidence="13">
    <location>
        <begin position="249"/>
        <end position="369"/>
    </location>
</feature>
<dbReference type="SMART" id="SM00480">
    <property type="entry name" value="POL3Bc"/>
    <property type="match status" value="1"/>
</dbReference>
<dbReference type="GO" id="GO:0003887">
    <property type="term" value="F:DNA-directed DNA polymerase activity"/>
    <property type="evidence" value="ECO:0007669"/>
    <property type="project" value="UniProtKB-EC"/>
</dbReference>
<keyword evidence="5 10" id="KW-0808">Transferase</keyword>
<evidence type="ECO:0000259" key="12">
    <source>
        <dbReference type="Pfam" id="PF02767"/>
    </source>
</evidence>
<name>A0ABW9H1K6_9FIRM</name>
<dbReference type="Gene3D" id="3.10.150.10">
    <property type="entry name" value="DNA Polymerase III, subunit A, domain 2"/>
    <property type="match status" value="1"/>
</dbReference>
<gene>
    <name evidence="14" type="primary">dnaN</name>
    <name evidence="14" type="ORF">ACKQTC_06420</name>
</gene>
<evidence type="ECO:0000256" key="5">
    <source>
        <dbReference type="ARBA" id="ARBA00022679"/>
    </source>
</evidence>
<keyword evidence="4 10" id="KW-0963">Cytoplasm</keyword>
<dbReference type="InterPro" id="IPR022634">
    <property type="entry name" value="DNA_polIII_beta_N"/>
</dbReference>
<dbReference type="PANTHER" id="PTHR30478">
    <property type="entry name" value="DNA POLYMERASE III SUBUNIT BETA"/>
    <property type="match status" value="1"/>
</dbReference>
<comment type="caution">
    <text evidence="14">The sequence shown here is derived from an EMBL/GenBank/DDBJ whole genome shotgun (WGS) entry which is preliminary data.</text>
</comment>
<dbReference type="SUPFAM" id="SSF55979">
    <property type="entry name" value="DNA clamp"/>
    <property type="match status" value="3"/>
</dbReference>
<dbReference type="Pfam" id="PF00712">
    <property type="entry name" value="DNA_pol3_beta"/>
    <property type="match status" value="1"/>
</dbReference>
<dbReference type="InterPro" id="IPR001001">
    <property type="entry name" value="DNA_polIII_beta"/>
</dbReference>
<dbReference type="CDD" id="cd00140">
    <property type="entry name" value="beta_clamp"/>
    <property type="match status" value="1"/>
</dbReference>
<feature type="domain" description="DNA polymerase III beta sliding clamp central" evidence="12">
    <location>
        <begin position="132"/>
        <end position="245"/>
    </location>
</feature>
<comment type="subcellular location">
    <subcellularLocation>
        <location evidence="1 10">Cytoplasm</location>
    </subcellularLocation>
</comment>
<evidence type="ECO:0000313" key="15">
    <source>
        <dbReference type="Proteomes" id="UP001631949"/>
    </source>
</evidence>